<comment type="subcellular location">
    <subcellularLocation>
        <location evidence="2">Chromosome</location>
        <location evidence="2">Centromere</location>
    </subcellularLocation>
    <subcellularLocation>
        <location evidence="1">Nucleus</location>
    </subcellularLocation>
</comment>
<keyword evidence="5" id="KW-0158">Chromosome</keyword>
<evidence type="ECO:0000256" key="1">
    <source>
        <dbReference type="ARBA" id="ARBA00004123"/>
    </source>
</evidence>
<evidence type="ECO:0000313" key="13">
    <source>
        <dbReference type="Proteomes" id="UP000521578"/>
    </source>
</evidence>
<reference evidence="12" key="1">
    <citation type="submission" date="2022-12" db="EMBL/GenBank/DDBJ databases">
        <title>Bird 10,000 Genomes (B10K) Project - Family phase.</title>
        <authorList>
            <person name="Zhang G."/>
        </authorList>
    </citation>
    <scope>NUCLEOTIDE SEQUENCE</scope>
    <source>
        <strain evidence="12">B10K-CU-030-46</strain>
        <tissue evidence="12">Muscle</tissue>
    </source>
</reference>
<keyword evidence="7" id="KW-0539">Nucleus</keyword>
<dbReference type="Proteomes" id="UP000521578">
    <property type="component" value="Unassembled WGS sequence"/>
</dbReference>
<evidence type="ECO:0000256" key="4">
    <source>
        <dbReference type="ARBA" id="ARBA00016402"/>
    </source>
</evidence>
<evidence type="ECO:0000256" key="6">
    <source>
        <dbReference type="ARBA" id="ARBA00023054"/>
    </source>
</evidence>
<protein>
    <recommendedName>
        <fullName evidence="4">Centromere protein U</fullName>
    </recommendedName>
    <alternativeName>
        <fullName evidence="9">MLF1-interacting protein</fullName>
    </alternativeName>
</protein>
<keyword evidence="6 10" id="KW-0175">Coiled coil</keyword>
<feature type="coiled-coil region" evidence="10">
    <location>
        <begin position="187"/>
        <end position="242"/>
    </location>
</feature>
<evidence type="ECO:0000256" key="7">
    <source>
        <dbReference type="ARBA" id="ARBA00023242"/>
    </source>
</evidence>
<name>A0AA97MKF5_9PASS</name>
<dbReference type="InterPro" id="IPR025214">
    <property type="entry name" value="CENP-U"/>
</dbReference>
<organism evidence="12">
    <name type="scientific">Menura novaehollandiae</name>
    <name type="common">superb lyrebird</name>
    <dbReference type="NCBI Taxonomy" id="47692"/>
    <lineage>
        <taxon>Eukaryota</taxon>
        <taxon>Metazoa</taxon>
        <taxon>Chordata</taxon>
        <taxon>Craniata</taxon>
        <taxon>Vertebrata</taxon>
        <taxon>Euteleostomi</taxon>
        <taxon>Archelosauria</taxon>
        <taxon>Archosauria</taxon>
        <taxon>Dinosauria</taxon>
        <taxon>Saurischia</taxon>
        <taxon>Theropoda</taxon>
        <taxon>Coelurosauria</taxon>
        <taxon>Aves</taxon>
        <taxon>Neognathae</taxon>
        <taxon>Neoaves</taxon>
        <taxon>Telluraves</taxon>
        <taxon>Australaves</taxon>
        <taxon>Passeriformes</taxon>
        <taxon>Menuridae</taxon>
        <taxon>Menura</taxon>
    </lineage>
</organism>
<proteinExistence type="inferred from homology"/>
<comment type="similarity">
    <text evidence="3">Belongs to the CENP-U/AME1 family.</text>
</comment>
<keyword evidence="13" id="KW-1185">Reference proteome</keyword>
<sequence length="314" mass="35956">EEPDVSRILKVAETNQLEELDDSFDHPLHSTAVDAYGEEHSQNESLGHVSAPQRQNTERSKKPYRSKTSDGDVQKFNTADAGDEPLKETVKALNTTQFQAKKKRPSEENTSDPSVDSPHSVQVWCPKELKRSPRDITELDVVLAEVEKIVANYRQSLESNICRKAINDFCSAFKDQITDLITGVQELKNMKKKNAKAVTDIKKKRQRLVQLREELIGAEPQLTQLQREYAEVQERKSSLRQTIELMTDLKELQQDCLDYREENPKEKVVYGTSSLPALLVESRRILGAERHFENINMKLEEALAVQRERLSKKN</sequence>
<evidence type="ECO:0000256" key="11">
    <source>
        <dbReference type="SAM" id="MobiDB-lite"/>
    </source>
</evidence>
<dbReference type="GO" id="GO:0005634">
    <property type="term" value="C:nucleus"/>
    <property type="evidence" value="ECO:0007669"/>
    <property type="project" value="UniProtKB-SubCell"/>
</dbReference>
<evidence type="ECO:0000313" key="12">
    <source>
        <dbReference type="EMBL" id="NXE92980.1"/>
    </source>
</evidence>
<accession>A0AA97MKF5</accession>
<evidence type="ECO:0000256" key="2">
    <source>
        <dbReference type="ARBA" id="ARBA00004584"/>
    </source>
</evidence>
<evidence type="ECO:0000256" key="9">
    <source>
        <dbReference type="ARBA" id="ARBA00031456"/>
    </source>
</evidence>
<evidence type="ECO:0000256" key="10">
    <source>
        <dbReference type="SAM" id="Coils"/>
    </source>
</evidence>
<dbReference type="GO" id="GO:0000775">
    <property type="term" value="C:chromosome, centromeric region"/>
    <property type="evidence" value="ECO:0007669"/>
    <property type="project" value="UniProtKB-SubCell"/>
</dbReference>
<feature type="non-terminal residue" evidence="12">
    <location>
        <position position="1"/>
    </location>
</feature>
<feature type="compositionally biased region" description="Polar residues" evidence="11">
    <location>
        <begin position="111"/>
        <end position="120"/>
    </location>
</feature>
<dbReference type="PANTHER" id="PTHR32222">
    <property type="entry name" value="CENTROMERE PROTEIN U"/>
    <property type="match status" value="1"/>
</dbReference>
<feature type="non-terminal residue" evidence="12">
    <location>
        <position position="314"/>
    </location>
</feature>
<comment type="caution">
    <text evidence="12">The sequence shown here is derived from an EMBL/GenBank/DDBJ whole genome shotgun (WGS) entry which is preliminary data.</text>
</comment>
<dbReference type="AlphaFoldDB" id="A0AA97MKF5"/>
<feature type="compositionally biased region" description="Basic and acidic residues" evidence="11">
    <location>
        <begin position="56"/>
        <end position="73"/>
    </location>
</feature>
<evidence type="ECO:0000256" key="3">
    <source>
        <dbReference type="ARBA" id="ARBA00010440"/>
    </source>
</evidence>
<feature type="region of interest" description="Disordered" evidence="11">
    <location>
        <begin position="18"/>
        <end position="120"/>
    </location>
</feature>
<keyword evidence="8" id="KW-0137">Centromere</keyword>
<gene>
    <name evidence="12" type="primary">Cenpu</name>
    <name evidence="12" type="ORF">MENNOV_R02355</name>
</gene>
<evidence type="ECO:0000256" key="8">
    <source>
        <dbReference type="ARBA" id="ARBA00023328"/>
    </source>
</evidence>
<dbReference type="Pfam" id="PF13097">
    <property type="entry name" value="CENP-U"/>
    <property type="match status" value="1"/>
</dbReference>
<dbReference type="EMBL" id="VWPS01000181">
    <property type="protein sequence ID" value="NXE92980.1"/>
    <property type="molecule type" value="Genomic_DNA"/>
</dbReference>
<evidence type="ECO:0000256" key="5">
    <source>
        <dbReference type="ARBA" id="ARBA00022454"/>
    </source>
</evidence>
<dbReference type="PANTHER" id="PTHR32222:SF1">
    <property type="entry name" value="CENTROMERE PROTEIN U"/>
    <property type="match status" value="1"/>
</dbReference>